<keyword evidence="3" id="KW-1185">Reference proteome</keyword>
<dbReference type="AlphaFoldDB" id="A0AAE0CDG8"/>
<reference evidence="2 3" key="1">
    <citation type="journal article" date="2015" name="Genome Biol. Evol.">
        <title>Comparative Genomics of a Bacterivorous Green Alga Reveals Evolutionary Causalities and Consequences of Phago-Mixotrophic Mode of Nutrition.</title>
        <authorList>
            <person name="Burns J.A."/>
            <person name="Paasch A."/>
            <person name="Narechania A."/>
            <person name="Kim E."/>
        </authorList>
    </citation>
    <scope>NUCLEOTIDE SEQUENCE [LARGE SCALE GENOMIC DNA]</scope>
    <source>
        <strain evidence="2 3">PLY_AMNH</strain>
    </source>
</reference>
<sequence>MTLFPAQVLQPPPPPEYEYTYDYEVVQEDDDDDETRASPNAEIISAPQSFTRRSGNNAMDSDNEKVDDNDYPDYLSSTSPAKPIGGRSKVPQSDTTGKARTNATANRDPTYNRSSQTSPPGNDLKVLAEDLMSPAKDAQKFARPRGPIG</sequence>
<comment type="caution">
    <text evidence="2">The sequence shown here is derived from an EMBL/GenBank/DDBJ whole genome shotgun (WGS) entry which is preliminary data.</text>
</comment>
<dbReference type="Proteomes" id="UP001190700">
    <property type="component" value="Unassembled WGS sequence"/>
</dbReference>
<evidence type="ECO:0000313" key="2">
    <source>
        <dbReference type="EMBL" id="KAK3253001.1"/>
    </source>
</evidence>
<protein>
    <submittedName>
        <fullName evidence="2">Uncharacterized protein</fullName>
    </submittedName>
</protein>
<feature type="compositionally biased region" description="Acidic residues" evidence="1">
    <location>
        <begin position="19"/>
        <end position="34"/>
    </location>
</feature>
<organism evidence="2 3">
    <name type="scientific">Cymbomonas tetramitiformis</name>
    <dbReference type="NCBI Taxonomy" id="36881"/>
    <lineage>
        <taxon>Eukaryota</taxon>
        <taxon>Viridiplantae</taxon>
        <taxon>Chlorophyta</taxon>
        <taxon>Pyramimonadophyceae</taxon>
        <taxon>Pyramimonadales</taxon>
        <taxon>Pyramimonadaceae</taxon>
        <taxon>Cymbomonas</taxon>
    </lineage>
</organism>
<evidence type="ECO:0000313" key="3">
    <source>
        <dbReference type="Proteomes" id="UP001190700"/>
    </source>
</evidence>
<proteinExistence type="predicted"/>
<feature type="compositionally biased region" description="Polar residues" evidence="1">
    <location>
        <begin position="90"/>
        <end position="120"/>
    </location>
</feature>
<dbReference type="EMBL" id="LGRX02025062">
    <property type="protein sequence ID" value="KAK3253001.1"/>
    <property type="molecule type" value="Genomic_DNA"/>
</dbReference>
<name>A0AAE0CDG8_9CHLO</name>
<feature type="compositionally biased region" description="Polar residues" evidence="1">
    <location>
        <begin position="46"/>
        <end position="60"/>
    </location>
</feature>
<gene>
    <name evidence="2" type="ORF">CYMTET_37730</name>
</gene>
<evidence type="ECO:0000256" key="1">
    <source>
        <dbReference type="SAM" id="MobiDB-lite"/>
    </source>
</evidence>
<feature type="region of interest" description="Disordered" evidence="1">
    <location>
        <begin position="1"/>
        <end position="149"/>
    </location>
</feature>
<accession>A0AAE0CDG8</accession>